<dbReference type="Pfam" id="PF06293">
    <property type="entry name" value="Kdo"/>
    <property type="match status" value="1"/>
</dbReference>
<sequence length="266" mass="31153">MIWFSPKFLAAWSEQAPTFGEIFDISGDIYRAPEGTQRCTLRFERGGKGFFLKLHWGVGWREIFKNLTSLRLPILGAANEWLAIKRLEQLGVETMRLAGYGQEGRNPARQRSFVITEELENCISLEDYCRDWPQSPPDFAAKLKLIERVAEMSRHLHENGINHRDFYICHFLLQCPWDGQAESLHLHLIDLHRVQIRQQTPERWLVKDIGSLHFSSMEIGLTQRDLLRFLRVYYKRSLRQILKQEGAFLQAVQKRADALYRTRPGI</sequence>
<gene>
    <name evidence="1" type="ORF">MNBD_GAMMA26-1600</name>
</gene>
<organism evidence="1">
    <name type="scientific">hydrothermal vent metagenome</name>
    <dbReference type="NCBI Taxonomy" id="652676"/>
    <lineage>
        <taxon>unclassified sequences</taxon>
        <taxon>metagenomes</taxon>
        <taxon>ecological metagenomes</taxon>
    </lineage>
</organism>
<accession>A0A3B1AP49</accession>
<keyword evidence="1" id="KW-0808">Transferase</keyword>
<dbReference type="GO" id="GO:0009103">
    <property type="term" value="P:lipopolysaccharide biosynthetic process"/>
    <property type="evidence" value="ECO:0007669"/>
    <property type="project" value="InterPro"/>
</dbReference>
<dbReference type="PIRSF" id="PIRSF037318">
    <property type="entry name" value="RfaP"/>
    <property type="match status" value="1"/>
</dbReference>
<proteinExistence type="predicted"/>
<dbReference type="EMBL" id="UOFX01000006">
    <property type="protein sequence ID" value="VAX05522.1"/>
    <property type="molecule type" value="Genomic_DNA"/>
</dbReference>
<name>A0A3B1AP49_9ZZZZ</name>
<evidence type="ECO:0000313" key="1">
    <source>
        <dbReference type="EMBL" id="VAX05522.1"/>
    </source>
</evidence>
<dbReference type="NCBIfam" id="NF011703">
    <property type="entry name" value="PRK15123.1"/>
    <property type="match status" value="1"/>
</dbReference>
<reference evidence="1" key="1">
    <citation type="submission" date="2018-06" db="EMBL/GenBank/DDBJ databases">
        <authorList>
            <person name="Zhirakovskaya E."/>
        </authorList>
    </citation>
    <scope>NUCLEOTIDE SEQUENCE</scope>
</reference>
<dbReference type="InterPro" id="IPR017172">
    <property type="entry name" value="Lsacc_core_hep_kinase_RfaP"/>
</dbReference>
<dbReference type="InterPro" id="IPR011009">
    <property type="entry name" value="Kinase-like_dom_sf"/>
</dbReference>
<keyword evidence="1" id="KW-0418">Kinase</keyword>
<protein>
    <submittedName>
        <fullName evidence="1">Lipopolysaccharide core heptose(I) kinase RfaP</fullName>
    </submittedName>
</protein>
<dbReference type="GO" id="GO:0016301">
    <property type="term" value="F:kinase activity"/>
    <property type="evidence" value="ECO:0007669"/>
    <property type="project" value="UniProtKB-KW"/>
</dbReference>
<dbReference type="SUPFAM" id="SSF56112">
    <property type="entry name" value="Protein kinase-like (PK-like)"/>
    <property type="match status" value="1"/>
</dbReference>
<dbReference type="AlphaFoldDB" id="A0A3B1AP49"/>